<keyword evidence="2" id="KW-1185">Reference proteome</keyword>
<evidence type="ECO:0000313" key="1">
    <source>
        <dbReference type="EMBL" id="GBP34326.1"/>
    </source>
</evidence>
<proteinExistence type="predicted"/>
<organism evidence="1 2">
    <name type="scientific">Eumeta variegata</name>
    <name type="common">Bagworm moth</name>
    <name type="synonym">Eumeta japonica</name>
    <dbReference type="NCBI Taxonomy" id="151549"/>
    <lineage>
        <taxon>Eukaryota</taxon>
        <taxon>Metazoa</taxon>
        <taxon>Ecdysozoa</taxon>
        <taxon>Arthropoda</taxon>
        <taxon>Hexapoda</taxon>
        <taxon>Insecta</taxon>
        <taxon>Pterygota</taxon>
        <taxon>Neoptera</taxon>
        <taxon>Endopterygota</taxon>
        <taxon>Lepidoptera</taxon>
        <taxon>Glossata</taxon>
        <taxon>Ditrysia</taxon>
        <taxon>Tineoidea</taxon>
        <taxon>Psychidae</taxon>
        <taxon>Oiketicinae</taxon>
        <taxon>Eumeta</taxon>
    </lineage>
</organism>
<comment type="caution">
    <text evidence="1">The sequence shown here is derived from an EMBL/GenBank/DDBJ whole genome shotgun (WGS) entry which is preliminary data.</text>
</comment>
<evidence type="ECO:0000313" key="2">
    <source>
        <dbReference type="Proteomes" id="UP000299102"/>
    </source>
</evidence>
<reference evidence="1 2" key="1">
    <citation type="journal article" date="2019" name="Commun. Biol.">
        <title>The bagworm genome reveals a unique fibroin gene that provides high tensile strength.</title>
        <authorList>
            <person name="Kono N."/>
            <person name="Nakamura H."/>
            <person name="Ohtoshi R."/>
            <person name="Tomita M."/>
            <person name="Numata K."/>
            <person name="Arakawa K."/>
        </authorList>
    </citation>
    <scope>NUCLEOTIDE SEQUENCE [LARGE SCALE GENOMIC DNA]</scope>
</reference>
<accession>A0A4C1V798</accession>
<name>A0A4C1V798_EUMVA</name>
<protein>
    <submittedName>
        <fullName evidence="1">Uncharacterized protein</fullName>
    </submittedName>
</protein>
<gene>
    <name evidence="1" type="ORF">EVAR_7377_1</name>
</gene>
<sequence>MRSTSVTDGLMCHLKNGANGFIWVELKTHHSILPWSGLTAALRPLAYHQIVLTVIEAVGQIYTLTEQKSPPASPRLNVVQLLFPTPISVSSPIPSRLWSRWPTSILLGHRFAHYRPILSVVCVGPTPASAVSFTPTRSKARQREMDEVVQEDALFA</sequence>
<dbReference type="Proteomes" id="UP000299102">
    <property type="component" value="Unassembled WGS sequence"/>
</dbReference>
<dbReference type="AlphaFoldDB" id="A0A4C1V798"/>
<dbReference type="EMBL" id="BGZK01000287">
    <property type="protein sequence ID" value="GBP34326.1"/>
    <property type="molecule type" value="Genomic_DNA"/>
</dbReference>